<organism evidence="6 7">
    <name type="scientific">Rhodovulum visakhapatnamense</name>
    <dbReference type="NCBI Taxonomy" id="364297"/>
    <lineage>
        <taxon>Bacteria</taxon>
        <taxon>Pseudomonadati</taxon>
        <taxon>Pseudomonadota</taxon>
        <taxon>Alphaproteobacteria</taxon>
        <taxon>Rhodobacterales</taxon>
        <taxon>Paracoccaceae</taxon>
        <taxon>Rhodovulum</taxon>
    </lineage>
</organism>
<evidence type="ECO:0000313" key="5">
    <source>
        <dbReference type="EMBL" id="MBL3579625.1"/>
    </source>
</evidence>
<dbReference type="Proteomes" id="UP000295484">
    <property type="component" value="Unassembled WGS sequence"/>
</dbReference>
<reference evidence="5" key="3">
    <citation type="submission" date="2021-01" db="EMBL/GenBank/DDBJ databases">
        <authorList>
            <person name="Guzman M.S."/>
        </authorList>
    </citation>
    <scope>NUCLEOTIDE SEQUENCE</scope>
    <source>
        <strain evidence="5">AB19</strain>
    </source>
</reference>
<evidence type="ECO:0000313" key="7">
    <source>
        <dbReference type="Proteomes" id="UP000295484"/>
    </source>
</evidence>
<dbReference type="Pfam" id="PF12840">
    <property type="entry name" value="HTH_20"/>
    <property type="match status" value="1"/>
</dbReference>
<evidence type="ECO:0000313" key="6">
    <source>
        <dbReference type="EMBL" id="TDX24232.1"/>
    </source>
</evidence>
<evidence type="ECO:0000256" key="3">
    <source>
        <dbReference type="ARBA" id="ARBA00023163"/>
    </source>
</evidence>
<dbReference type="PRINTS" id="PR00778">
    <property type="entry name" value="HTHARSR"/>
</dbReference>
<protein>
    <submittedName>
        <fullName evidence="6">ArsR family transcriptional regulator</fullName>
    </submittedName>
    <submittedName>
        <fullName evidence="5">Winged helix-turn-helix transcriptional regulator</fullName>
    </submittedName>
</protein>
<dbReference type="CDD" id="cd00090">
    <property type="entry name" value="HTH_ARSR"/>
    <property type="match status" value="1"/>
</dbReference>
<dbReference type="RefSeq" id="WP_075786883.1">
    <property type="nucleotide sequence ID" value="NZ_JAESIL010000077.1"/>
</dbReference>
<dbReference type="PROSITE" id="PS50987">
    <property type="entry name" value="HTH_ARSR_2"/>
    <property type="match status" value="1"/>
</dbReference>
<sequence>MDQITAKDAFAALAHETRLSVFRLLVRQGPGGLPALEIARRLGAPPSTLSSHLASLKRAGLLNAERRHRQILYAANLAAVNDIVRFLLEDCCGGDPAACAGIGGVILPARATPSDA</sequence>
<comment type="caution">
    <text evidence="6">The sequence shown here is derived from an EMBL/GenBank/DDBJ whole genome shotgun (WGS) entry which is preliminary data.</text>
</comment>
<dbReference type="Proteomes" id="UP000635853">
    <property type="component" value="Unassembled WGS sequence"/>
</dbReference>
<dbReference type="SUPFAM" id="SSF46785">
    <property type="entry name" value="Winged helix' DNA-binding domain"/>
    <property type="match status" value="1"/>
</dbReference>
<reference evidence="8" key="2">
    <citation type="submission" date="2021-01" db="EMBL/GenBank/DDBJ databases">
        <title>Draft genomes of Rhodovulum sulfidophilum.</title>
        <authorList>
            <person name="Guzman M.S."/>
        </authorList>
    </citation>
    <scope>NUCLEOTIDE SEQUENCE [LARGE SCALE GENOMIC DNA]</scope>
    <source>
        <strain evidence="8">AB19</strain>
    </source>
</reference>
<dbReference type="GO" id="GO:0003677">
    <property type="term" value="F:DNA binding"/>
    <property type="evidence" value="ECO:0007669"/>
    <property type="project" value="UniProtKB-KW"/>
</dbReference>
<proteinExistence type="predicted"/>
<dbReference type="GO" id="GO:0003700">
    <property type="term" value="F:DNA-binding transcription factor activity"/>
    <property type="evidence" value="ECO:0007669"/>
    <property type="project" value="InterPro"/>
</dbReference>
<dbReference type="InterPro" id="IPR036390">
    <property type="entry name" value="WH_DNA-bd_sf"/>
</dbReference>
<dbReference type="Gene3D" id="1.10.10.10">
    <property type="entry name" value="Winged helix-like DNA-binding domain superfamily/Winged helix DNA-binding domain"/>
    <property type="match status" value="1"/>
</dbReference>
<evidence type="ECO:0000259" key="4">
    <source>
        <dbReference type="PROSITE" id="PS50987"/>
    </source>
</evidence>
<dbReference type="PANTHER" id="PTHR43132">
    <property type="entry name" value="ARSENICAL RESISTANCE OPERON REPRESSOR ARSR-RELATED"/>
    <property type="match status" value="1"/>
</dbReference>
<gene>
    <name evidence="6" type="ORF">EV657_1238</name>
    <name evidence="5" type="ORF">JMJ92_15895</name>
</gene>
<dbReference type="NCBIfam" id="NF033788">
    <property type="entry name" value="HTH_metalloreg"/>
    <property type="match status" value="1"/>
</dbReference>
<keyword evidence="1" id="KW-0805">Transcription regulation</keyword>
<evidence type="ECO:0000256" key="2">
    <source>
        <dbReference type="ARBA" id="ARBA00023125"/>
    </source>
</evidence>
<dbReference type="EMBL" id="JAESIL010000077">
    <property type="protein sequence ID" value="MBL3579625.1"/>
    <property type="molecule type" value="Genomic_DNA"/>
</dbReference>
<reference evidence="6 7" key="1">
    <citation type="submission" date="2019-03" db="EMBL/GenBank/DDBJ databases">
        <title>Genomic Encyclopedia of Type Strains, Phase IV (KMG-IV): sequencing the most valuable type-strain genomes for metagenomic binning, comparative biology and taxonomic classification.</title>
        <authorList>
            <person name="Goeker M."/>
        </authorList>
    </citation>
    <scope>NUCLEOTIDE SEQUENCE [LARGE SCALE GENOMIC DNA]</scope>
    <source>
        <strain evidence="6 7">JA181</strain>
    </source>
</reference>
<feature type="domain" description="HTH arsR-type" evidence="4">
    <location>
        <begin position="1"/>
        <end position="95"/>
    </location>
</feature>
<evidence type="ECO:0000256" key="1">
    <source>
        <dbReference type="ARBA" id="ARBA00023015"/>
    </source>
</evidence>
<dbReference type="InterPro" id="IPR011991">
    <property type="entry name" value="ArsR-like_HTH"/>
</dbReference>
<keyword evidence="3" id="KW-0804">Transcription</keyword>
<keyword evidence="2" id="KW-0238">DNA-binding</keyword>
<dbReference type="InterPro" id="IPR036388">
    <property type="entry name" value="WH-like_DNA-bd_sf"/>
</dbReference>
<dbReference type="InterPro" id="IPR051011">
    <property type="entry name" value="Metal_resp_trans_reg"/>
</dbReference>
<keyword evidence="8" id="KW-1185">Reference proteome</keyword>
<evidence type="ECO:0000313" key="8">
    <source>
        <dbReference type="Proteomes" id="UP000635853"/>
    </source>
</evidence>
<dbReference type="PANTHER" id="PTHR43132:SF2">
    <property type="entry name" value="ARSENICAL RESISTANCE OPERON REPRESSOR ARSR-RELATED"/>
    <property type="match status" value="1"/>
</dbReference>
<dbReference type="InterPro" id="IPR001845">
    <property type="entry name" value="HTH_ArsR_DNA-bd_dom"/>
</dbReference>
<dbReference type="SMART" id="SM00418">
    <property type="entry name" value="HTH_ARSR"/>
    <property type="match status" value="1"/>
</dbReference>
<accession>A0A4R8FG69</accession>
<dbReference type="EMBL" id="SOEB01000023">
    <property type="protein sequence ID" value="TDX24232.1"/>
    <property type="molecule type" value="Genomic_DNA"/>
</dbReference>
<name>A0A4R8FG69_9RHOB</name>
<dbReference type="AlphaFoldDB" id="A0A4R8FG69"/>